<dbReference type="InterPro" id="IPR036388">
    <property type="entry name" value="WH-like_DNA-bd_sf"/>
</dbReference>
<evidence type="ECO:0000313" key="8">
    <source>
        <dbReference type="Proteomes" id="UP000321361"/>
    </source>
</evidence>
<dbReference type="PANTHER" id="PTHR43537:SF51">
    <property type="entry name" value="HTH-TYPE TRANSCRIPTIONAL REGULATOR LGOR-RELATED"/>
    <property type="match status" value="1"/>
</dbReference>
<name>A0A179ET54_ENTTH</name>
<dbReference type="SUPFAM" id="SSF48008">
    <property type="entry name" value="GntR ligand-binding domain-like"/>
    <property type="match status" value="1"/>
</dbReference>
<evidence type="ECO:0000256" key="3">
    <source>
        <dbReference type="ARBA" id="ARBA00023163"/>
    </source>
</evidence>
<dbReference type="RefSeq" id="WP_067482010.1">
    <property type="nucleotide sequence ID" value="NZ_BJUG01000002.1"/>
</dbReference>
<dbReference type="Proteomes" id="UP000321361">
    <property type="component" value="Unassembled WGS sequence"/>
</dbReference>
<evidence type="ECO:0000313" key="6">
    <source>
        <dbReference type="EMBL" id="OAQ56387.1"/>
    </source>
</evidence>
<dbReference type="InterPro" id="IPR000524">
    <property type="entry name" value="Tscrpt_reg_HTH_GntR"/>
</dbReference>
<dbReference type="AlphaFoldDB" id="A0A179ET54"/>
<gene>
    <name evidence="5" type="primary">kdgR</name>
    <name evidence="6" type="ORF">A6E74_02975</name>
    <name evidence="5" type="ORF">ETH01_05460</name>
</gene>
<dbReference type="GO" id="GO:0003677">
    <property type="term" value="F:DNA binding"/>
    <property type="evidence" value="ECO:0007669"/>
    <property type="project" value="UniProtKB-KW"/>
</dbReference>
<dbReference type="Gene3D" id="1.20.120.530">
    <property type="entry name" value="GntR ligand-binding domain-like"/>
    <property type="match status" value="1"/>
</dbReference>
<reference evidence="6 7" key="1">
    <citation type="submission" date="2016-04" db="EMBL/GenBank/DDBJ databases">
        <title>Draft genome of an Enterococcus thailandicus strain isolated from bovine feces.</title>
        <authorList>
            <person name="Beukers A.G."/>
            <person name="Zaheer R."/>
            <person name="Goji N."/>
            <person name="Cook S.R."/>
            <person name="Amoako K."/>
            <person name="Chaves A.V."/>
            <person name="Ward M.P."/>
            <person name="Mcallister T.A."/>
        </authorList>
    </citation>
    <scope>NUCLEOTIDE SEQUENCE [LARGE SCALE GENOMIC DNA]</scope>
    <source>
        <strain evidence="6 7">F0711D 46</strain>
    </source>
</reference>
<dbReference type="PANTHER" id="PTHR43537">
    <property type="entry name" value="TRANSCRIPTIONAL REGULATOR, GNTR FAMILY"/>
    <property type="match status" value="1"/>
</dbReference>
<comment type="caution">
    <text evidence="6">The sequence shown here is derived from an EMBL/GenBank/DDBJ whole genome shotgun (WGS) entry which is preliminary data.</text>
</comment>
<evidence type="ECO:0000256" key="2">
    <source>
        <dbReference type="ARBA" id="ARBA00023125"/>
    </source>
</evidence>
<keyword evidence="1" id="KW-0805">Transcription regulation</keyword>
<evidence type="ECO:0000259" key="4">
    <source>
        <dbReference type="PROSITE" id="PS50949"/>
    </source>
</evidence>
<feature type="domain" description="HTH gntR-type" evidence="4">
    <location>
        <begin position="3"/>
        <end position="70"/>
    </location>
</feature>
<dbReference type="PROSITE" id="PS50949">
    <property type="entry name" value="HTH_GNTR"/>
    <property type="match status" value="1"/>
</dbReference>
<keyword evidence="3" id="KW-0804">Transcription</keyword>
<proteinExistence type="predicted"/>
<dbReference type="Proteomes" id="UP000078516">
    <property type="component" value="Unassembled WGS sequence"/>
</dbReference>
<dbReference type="EMBL" id="BJUG01000002">
    <property type="protein sequence ID" value="GEK36259.1"/>
    <property type="molecule type" value="Genomic_DNA"/>
</dbReference>
<dbReference type="Pfam" id="PF00392">
    <property type="entry name" value="GntR"/>
    <property type="match status" value="1"/>
</dbReference>
<dbReference type="SUPFAM" id="SSF46785">
    <property type="entry name" value="Winged helix' DNA-binding domain"/>
    <property type="match status" value="1"/>
</dbReference>
<dbReference type="Pfam" id="PF07729">
    <property type="entry name" value="FCD"/>
    <property type="match status" value="1"/>
</dbReference>
<dbReference type="InterPro" id="IPR011711">
    <property type="entry name" value="GntR_C"/>
</dbReference>
<dbReference type="EMBL" id="LWMN01000010">
    <property type="protein sequence ID" value="OAQ56387.1"/>
    <property type="molecule type" value="Genomic_DNA"/>
</dbReference>
<evidence type="ECO:0000313" key="5">
    <source>
        <dbReference type="EMBL" id="GEK36259.1"/>
    </source>
</evidence>
<reference evidence="5 8" key="2">
    <citation type="submission" date="2019-07" db="EMBL/GenBank/DDBJ databases">
        <title>Whole genome shotgun sequence of Enterococcus thailandicus NBRC 101867.</title>
        <authorList>
            <person name="Hosoyama A."/>
            <person name="Uohara A."/>
            <person name="Ohji S."/>
            <person name="Ichikawa N."/>
        </authorList>
    </citation>
    <scope>NUCLEOTIDE SEQUENCE [LARGE SCALE GENOMIC DNA]</scope>
    <source>
        <strain evidence="5 8">NBRC 101867</strain>
    </source>
</reference>
<evidence type="ECO:0000313" key="7">
    <source>
        <dbReference type="Proteomes" id="UP000078516"/>
    </source>
</evidence>
<dbReference type="OrthoDB" id="574518at2"/>
<dbReference type="InterPro" id="IPR008920">
    <property type="entry name" value="TF_FadR/GntR_C"/>
</dbReference>
<organism evidence="6 7">
    <name type="scientific">Enterococcus thailandicus</name>
    <dbReference type="NCBI Taxonomy" id="417368"/>
    <lineage>
        <taxon>Bacteria</taxon>
        <taxon>Bacillati</taxon>
        <taxon>Bacillota</taxon>
        <taxon>Bacilli</taxon>
        <taxon>Lactobacillales</taxon>
        <taxon>Enterococcaceae</taxon>
        <taxon>Enterococcus</taxon>
    </lineage>
</organism>
<dbReference type="GeneID" id="77487265"/>
<dbReference type="CDD" id="cd07377">
    <property type="entry name" value="WHTH_GntR"/>
    <property type="match status" value="1"/>
</dbReference>
<dbReference type="KEGG" id="eth:CK496_06385"/>
<dbReference type="SMART" id="SM00895">
    <property type="entry name" value="FCD"/>
    <property type="match status" value="1"/>
</dbReference>
<keyword evidence="7" id="KW-1185">Reference proteome</keyword>
<dbReference type="InterPro" id="IPR036390">
    <property type="entry name" value="WH_DNA-bd_sf"/>
</dbReference>
<dbReference type="GO" id="GO:0003700">
    <property type="term" value="F:DNA-binding transcription factor activity"/>
    <property type="evidence" value="ECO:0007669"/>
    <property type="project" value="InterPro"/>
</dbReference>
<dbReference type="Gene3D" id="1.10.10.10">
    <property type="entry name" value="Winged helix-like DNA-binding domain superfamily/Winged helix DNA-binding domain"/>
    <property type="match status" value="1"/>
</dbReference>
<sequence length="219" mass="26068">MIDSLQNQAYQEIRKRIIFSDLEPGRKISEKSLEDLLNIGRTPIRESLIQLRQQELVYTIPQSGTYISKIDLASAQNARFVREQLEQQIMVECCTKLTPETQQRLQEILNLQQKTIEKQDARGFFHADNLFHETCFDIAERKEVWNWLDNHNTHLERFRWLRVTISGLPWETITNQHQQLFDALVAKNPEEVRFLTILHLHMMLNEQESVVERYPEYFA</sequence>
<keyword evidence="2" id="KW-0238">DNA-binding</keyword>
<dbReference type="SMART" id="SM00345">
    <property type="entry name" value="HTH_GNTR"/>
    <property type="match status" value="1"/>
</dbReference>
<accession>A0A179ET54</accession>
<evidence type="ECO:0000256" key="1">
    <source>
        <dbReference type="ARBA" id="ARBA00023015"/>
    </source>
</evidence>
<protein>
    <submittedName>
        <fullName evidence="6">GntR family transcriptional regulator</fullName>
    </submittedName>
</protein>